<accession>A0ABR2JEU0</accession>
<evidence type="ECO:0000259" key="1">
    <source>
        <dbReference type="PROSITE" id="PS50011"/>
    </source>
</evidence>
<evidence type="ECO:0000313" key="3">
    <source>
        <dbReference type="Proteomes" id="UP001470230"/>
    </source>
</evidence>
<feature type="domain" description="Protein kinase" evidence="1">
    <location>
        <begin position="39"/>
        <end position="312"/>
    </location>
</feature>
<dbReference type="EMBL" id="JAPFFF010000012">
    <property type="protein sequence ID" value="KAK8875936.1"/>
    <property type="molecule type" value="Genomic_DNA"/>
</dbReference>
<comment type="caution">
    <text evidence="2">The sequence shown here is derived from an EMBL/GenBank/DDBJ whole genome shotgun (WGS) entry which is preliminary data.</text>
</comment>
<reference evidence="2 3" key="1">
    <citation type="submission" date="2024-04" db="EMBL/GenBank/DDBJ databases">
        <title>Tritrichomonas musculus Genome.</title>
        <authorList>
            <person name="Alves-Ferreira E."/>
            <person name="Grigg M."/>
            <person name="Lorenzi H."/>
            <person name="Galac M."/>
        </authorList>
    </citation>
    <scope>NUCLEOTIDE SEQUENCE [LARGE SCALE GENOMIC DNA]</scope>
    <source>
        <strain evidence="2 3">EAF2021</strain>
    </source>
</reference>
<dbReference type="InterPro" id="IPR000719">
    <property type="entry name" value="Prot_kinase_dom"/>
</dbReference>
<dbReference type="PROSITE" id="PS50011">
    <property type="entry name" value="PROTEIN_KINASE_DOM"/>
    <property type="match status" value="1"/>
</dbReference>
<gene>
    <name evidence="2" type="ORF">M9Y10_006114</name>
</gene>
<dbReference type="SUPFAM" id="SSF56112">
    <property type="entry name" value="Protein kinase-like (PK-like)"/>
    <property type="match status" value="1"/>
</dbReference>
<protein>
    <recommendedName>
        <fullName evidence="1">Protein kinase domain-containing protein</fullName>
    </recommendedName>
</protein>
<keyword evidence="3" id="KW-1185">Reference proteome</keyword>
<evidence type="ECO:0000313" key="2">
    <source>
        <dbReference type="EMBL" id="KAK8875936.1"/>
    </source>
</evidence>
<proteinExistence type="predicted"/>
<name>A0ABR2JEU0_9EUKA</name>
<dbReference type="Proteomes" id="UP001470230">
    <property type="component" value="Unassembled WGS sequence"/>
</dbReference>
<dbReference type="PANTHER" id="PTHR23257">
    <property type="entry name" value="SERINE-THREONINE PROTEIN KINASE"/>
    <property type="match status" value="1"/>
</dbReference>
<dbReference type="InterPro" id="IPR050167">
    <property type="entry name" value="Ser_Thr_protein_kinase"/>
</dbReference>
<organism evidence="2 3">
    <name type="scientific">Tritrichomonas musculus</name>
    <dbReference type="NCBI Taxonomy" id="1915356"/>
    <lineage>
        <taxon>Eukaryota</taxon>
        <taxon>Metamonada</taxon>
        <taxon>Parabasalia</taxon>
        <taxon>Tritrichomonadida</taxon>
        <taxon>Tritrichomonadidae</taxon>
        <taxon>Tritrichomonas</taxon>
    </lineage>
</organism>
<sequence>MEIQKTTNENKYLSEYQTLVAKYNFEQFTNLRIDLSLFIENSYRISSGSFSYTNKGILRSDGDRPAKEVAIRYIYDADKDEDLEFDRYFFDEIRCHSSLKHSAILPLIGFSFPLKENDSYAIVQEFMPNGSLESLIEKVGEEKIFPENWETIKAINIFGIAAGMAFIHQNDIIHRDLKPKTVLLDKNFHPKIGGFNFSKKFKQGTEDLIEQTTNIGTLDFMAPEIFDDEHYSSKVDVYSYSILLHQLLTLRKTIHFVGTLAVEDGVRPVFKENEVSHAFVTLIEKCWSSDPDNRLPFISIVKEFIDNKNQYFDSPSINQEEFNDYIQLVTKDLDFSRVSDE</sequence>
<dbReference type="Pfam" id="PF00069">
    <property type="entry name" value="Pkinase"/>
    <property type="match status" value="1"/>
</dbReference>
<dbReference type="Gene3D" id="1.10.510.10">
    <property type="entry name" value="Transferase(Phosphotransferase) domain 1"/>
    <property type="match status" value="1"/>
</dbReference>
<dbReference type="PANTHER" id="PTHR23257:SF969">
    <property type="entry name" value="INTEGRIN-LINKED PROTEIN KINASE"/>
    <property type="match status" value="1"/>
</dbReference>
<dbReference type="InterPro" id="IPR011009">
    <property type="entry name" value="Kinase-like_dom_sf"/>
</dbReference>